<keyword evidence="2" id="KW-0378">Hydrolase</keyword>
<protein>
    <submittedName>
        <fullName evidence="2">SGNH hydrolase</fullName>
    </submittedName>
</protein>
<evidence type="ECO:0000313" key="3">
    <source>
        <dbReference type="Proteomes" id="UP000620124"/>
    </source>
</evidence>
<proteinExistence type="predicted"/>
<dbReference type="Proteomes" id="UP000620124">
    <property type="component" value="Unassembled WGS sequence"/>
</dbReference>
<sequence>MLLAGFVACLLVGALASPAPMDSAVTPPVHIQNDHPLIFFHGRWDTAPETWWSGSGFKINVQDLSSLTLNLGPNTTFPVVALGVSVDYQPFFSLNASAGANVIPLALPHKRPGATTVVRINAEMYFSSQMNLESIDLNAGAKLVPYKPSKIAFEFIGDSFSTGYTTPDGILNAWDFLIGETFKAEETVVAQPGATLVDEFSFGNVHGMSFQFFQTEDTSYFYDPIHNFTTPWDFRRDVPERTHIVVHIGCLLFFRQFQLTHLFALYFHSANDASQSVDQAVFVNTYIDFLARIRKLYPYQPFFLFTPWGWPSPDGPNAFYYEGAYEEVLAARQSLGDNNMFLVNTTGWVTYADVFPDNLHPSVEGHAKIAGLFQQWLENWGLHPLKEWSNP</sequence>
<feature type="chain" id="PRO_5034412371" evidence="1">
    <location>
        <begin position="17"/>
        <end position="391"/>
    </location>
</feature>
<organism evidence="2 3">
    <name type="scientific">Mycena venus</name>
    <dbReference type="NCBI Taxonomy" id="2733690"/>
    <lineage>
        <taxon>Eukaryota</taxon>
        <taxon>Fungi</taxon>
        <taxon>Dikarya</taxon>
        <taxon>Basidiomycota</taxon>
        <taxon>Agaricomycotina</taxon>
        <taxon>Agaricomycetes</taxon>
        <taxon>Agaricomycetidae</taxon>
        <taxon>Agaricales</taxon>
        <taxon>Marasmiineae</taxon>
        <taxon>Mycenaceae</taxon>
        <taxon>Mycena</taxon>
    </lineage>
</organism>
<feature type="signal peptide" evidence="1">
    <location>
        <begin position="1"/>
        <end position="16"/>
    </location>
</feature>
<comment type="caution">
    <text evidence="2">The sequence shown here is derived from an EMBL/GenBank/DDBJ whole genome shotgun (WGS) entry which is preliminary data.</text>
</comment>
<dbReference type="EMBL" id="JACAZI010000025">
    <property type="protein sequence ID" value="KAF7334956.1"/>
    <property type="molecule type" value="Genomic_DNA"/>
</dbReference>
<keyword evidence="3" id="KW-1185">Reference proteome</keyword>
<dbReference type="Gene3D" id="2.60.120.260">
    <property type="entry name" value="Galactose-binding domain-like"/>
    <property type="match status" value="1"/>
</dbReference>
<dbReference type="PANTHER" id="PTHR37834:SF2">
    <property type="entry name" value="ESTERASE, SGNH HYDROLASE-TYPE"/>
    <property type="match status" value="1"/>
</dbReference>
<dbReference type="SUPFAM" id="SSF52266">
    <property type="entry name" value="SGNH hydrolase"/>
    <property type="match status" value="1"/>
</dbReference>
<gene>
    <name evidence="2" type="ORF">MVEN_02245500</name>
</gene>
<dbReference type="Gene3D" id="3.40.50.1110">
    <property type="entry name" value="SGNH hydrolase"/>
    <property type="match status" value="2"/>
</dbReference>
<evidence type="ECO:0000256" key="1">
    <source>
        <dbReference type="SAM" id="SignalP"/>
    </source>
</evidence>
<name>A0A8H6X6E6_9AGAR</name>
<dbReference type="AlphaFoldDB" id="A0A8H6X6E6"/>
<dbReference type="InterPro" id="IPR036514">
    <property type="entry name" value="SGNH_hydro_sf"/>
</dbReference>
<dbReference type="OrthoDB" id="426133at2759"/>
<dbReference type="GO" id="GO:0016787">
    <property type="term" value="F:hydrolase activity"/>
    <property type="evidence" value="ECO:0007669"/>
    <property type="project" value="UniProtKB-KW"/>
</dbReference>
<dbReference type="InterPro" id="IPR052762">
    <property type="entry name" value="PCW_deacetylase/CE"/>
</dbReference>
<reference evidence="2" key="1">
    <citation type="submission" date="2020-05" db="EMBL/GenBank/DDBJ databases">
        <title>Mycena genomes resolve the evolution of fungal bioluminescence.</title>
        <authorList>
            <person name="Tsai I.J."/>
        </authorList>
    </citation>
    <scope>NUCLEOTIDE SEQUENCE</scope>
    <source>
        <strain evidence="2">CCC161011</strain>
    </source>
</reference>
<evidence type="ECO:0000313" key="2">
    <source>
        <dbReference type="EMBL" id="KAF7334956.1"/>
    </source>
</evidence>
<accession>A0A8H6X6E6</accession>
<dbReference type="PANTHER" id="PTHR37834">
    <property type="entry name" value="GDSL-LIKE LIPASE/ACYLHYDROLASE DOMAIN PROTEIN (AFU_ORTHOLOGUE AFUA_2G00620)"/>
    <property type="match status" value="1"/>
</dbReference>
<keyword evidence="1" id="KW-0732">Signal</keyword>